<dbReference type="Gene3D" id="3.30.1380.20">
    <property type="entry name" value="Trafficking protein particle complex subunit 3"/>
    <property type="match status" value="1"/>
</dbReference>
<dbReference type="EMBL" id="PCRP01000059">
    <property type="protein sequence ID" value="PIP23372.1"/>
    <property type="molecule type" value="Genomic_DNA"/>
</dbReference>
<proteinExistence type="predicted"/>
<dbReference type="AlphaFoldDB" id="A0A2G9YVZ0"/>
<name>A0A2G9YVZ0_9BACT</name>
<evidence type="ECO:0000313" key="1">
    <source>
        <dbReference type="EMBL" id="PIP23372.1"/>
    </source>
</evidence>
<dbReference type="InterPro" id="IPR024096">
    <property type="entry name" value="NO_sig/Golgi_transp_ligand-bd"/>
</dbReference>
<evidence type="ECO:0000313" key="2">
    <source>
        <dbReference type="Proteomes" id="UP000230273"/>
    </source>
</evidence>
<protein>
    <recommendedName>
        <fullName evidence="3">4-vinyl reductase 4VR domain-containing protein</fullName>
    </recommendedName>
</protein>
<gene>
    <name evidence="1" type="ORF">COX36_03685</name>
</gene>
<evidence type="ECO:0008006" key="3">
    <source>
        <dbReference type="Google" id="ProtNLM"/>
    </source>
</evidence>
<organism evidence="1 2">
    <name type="scientific">Candidatus Nealsonbacteria bacterium CG23_combo_of_CG06-09_8_20_14_all_38_19</name>
    <dbReference type="NCBI Taxonomy" id="1974721"/>
    <lineage>
        <taxon>Bacteria</taxon>
        <taxon>Candidatus Nealsoniibacteriota</taxon>
    </lineage>
</organism>
<comment type="caution">
    <text evidence="1">The sequence shown here is derived from an EMBL/GenBank/DDBJ whole genome shotgun (WGS) entry which is preliminary data.</text>
</comment>
<accession>A0A2G9YVZ0</accession>
<dbReference type="Proteomes" id="UP000230273">
    <property type="component" value="Unassembled WGS sequence"/>
</dbReference>
<sequence length="199" mass="23198">MAEEILTKEIAQKLMEMKGEARRVSIKGNWDAILKKEGEEGLKKLEEKMAEVGYPLKYNEIKAMAFYPTGLDAISIAAIKEIFNYTDKDLEEIGALSVNFSWFFKIFLKYFGSLSLIADQVPKMWKNYYTVGSLEVVDYSEEKRYVIMRLKDYFVKFGCPTIKGYSKKVLNMILKKPVICEETKCTLRGDEYHEFLLKW</sequence>
<reference evidence="1 2" key="1">
    <citation type="submission" date="2017-09" db="EMBL/GenBank/DDBJ databases">
        <title>Depth-based differentiation of microbial function through sediment-hosted aquifers and enrichment of novel symbionts in the deep terrestrial subsurface.</title>
        <authorList>
            <person name="Probst A.J."/>
            <person name="Ladd B."/>
            <person name="Jarett J.K."/>
            <person name="Geller-Mcgrath D.E."/>
            <person name="Sieber C.M."/>
            <person name="Emerson J.B."/>
            <person name="Anantharaman K."/>
            <person name="Thomas B.C."/>
            <person name="Malmstrom R."/>
            <person name="Stieglmeier M."/>
            <person name="Klingl A."/>
            <person name="Woyke T."/>
            <person name="Ryan C.M."/>
            <person name="Banfield J.F."/>
        </authorList>
    </citation>
    <scope>NUCLEOTIDE SEQUENCE [LARGE SCALE GENOMIC DNA]</scope>
    <source>
        <strain evidence="1">CG23_combo_of_CG06-09_8_20_14_all_38_19</strain>
    </source>
</reference>
<dbReference type="SUPFAM" id="SSF111126">
    <property type="entry name" value="Ligand-binding domain in the NO signalling and Golgi transport"/>
    <property type="match status" value="1"/>
</dbReference>